<name>A0A347UC53_9BACT</name>
<dbReference type="EMBL" id="CP032097">
    <property type="protein sequence ID" value="AXX96431.1"/>
    <property type="molecule type" value="Genomic_DNA"/>
</dbReference>
<dbReference type="OrthoDB" id="9803532at2"/>
<sequence>MEQLLTANVANNLYWFGRYLERIEATLIEAVYHFDRIIDIDKDSGKTFYKKLGVDLEYENAKEFLNVAVFGNHSANVYNLISYAKENAIISRSNMDTEAFGSVIELADLLKHSSHSSFSIDCRYIDYVLSLISEIWGELTRRQKRNNSDYFIRLGKLVEKVDFHLRIEKDKEFSLVLMEEIDKIVTRLAPDAKFKQHDENESYETILNSVNNKIKKIIVEE</sequence>
<dbReference type="InterPro" id="IPR007296">
    <property type="entry name" value="DUF403"/>
</dbReference>
<keyword evidence="3" id="KW-0418">Kinase</keyword>
<dbReference type="RefSeq" id="WP_118918566.1">
    <property type="nucleotide sequence ID" value="NZ_CP032097.1"/>
</dbReference>
<reference evidence="3 5" key="1">
    <citation type="submission" date="2017-09" db="EMBL/GenBank/DDBJ databases">
        <title>Genomics of the genus Arcobacter.</title>
        <authorList>
            <person name="Perez-Cataluna A."/>
            <person name="Figueras M.J."/>
            <person name="Salas-Masso N."/>
        </authorList>
    </citation>
    <scope>NUCLEOTIDE SEQUENCE [LARGE SCALE GENOMIC DNA]</scope>
    <source>
        <strain evidence="3 5">CECT 7837</strain>
    </source>
</reference>
<feature type="domain" description="DUF403" evidence="1">
    <location>
        <begin position="7"/>
        <end position="179"/>
    </location>
</feature>
<accession>A0A347UC53</accession>
<evidence type="ECO:0000313" key="4">
    <source>
        <dbReference type="Proteomes" id="UP000262582"/>
    </source>
</evidence>
<dbReference type="Proteomes" id="UP000290588">
    <property type="component" value="Unassembled WGS sequence"/>
</dbReference>
<keyword evidence="3" id="KW-0808">Transferase</keyword>
<dbReference type="EMBL" id="NXIG01000001">
    <property type="protein sequence ID" value="RXI32886.1"/>
    <property type="molecule type" value="Genomic_DNA"/>
</dbReference>
<dbReference type="AlphaFoldDB" id="A0A347UC53"/>
<keyword evidence="4" id="KW-1185">Reference proteome</keyword>
<protein>
    <submittedName>
        <fullName evidence="2">Alpha-E domain-containing protein</fullName>
    </submittedName>
    <submittedName>
        <fullName evidence="3">Kinase</fullName>
    </submittedName>
</protein>
<dbReference type="KEGG" id="aell:AELL_2833"/>
<organism evidence="3 5">
    <name type="scientific">Arcobacter ellisii</name>
    <dbReference type="NCBI Taxonomy" id="913109"/>
    <lineage>
        <taxon>Bacteria</taxon>
        <taxon>Pseudomonadati</taxon>
        <taxon>Campylobacterota</taxon>
        <taxon>Epsilonproteobacteria</taxon>
        <taxon>Campylobacterales</taxon>
        <taxon>Arcobacteraceae</taxon>
        <taxon>Arcobacter</taxon>
    </lineage>
</organism>
<evidence type="ECO:0000313" key="5">
    <source>
        <dbReference type="Proteomes" id="UP000290588"/>
    </source>
</evidence>
<gene>
    <name evidence="2" type="ORF">AELL_2833</name>
    <name evidence="3" type="ORF">CP962_00335</name>
</gene>
<evidence type="ECO:0000313" key="3">
    <source>
        <dbReference type="EMBL" id="RXI32886.1"/>
    </source>
</evidence>
<dbReference type="Pfam" id="PF04168">
    <property type="entry name" value="Alpha-E"/>
    <property type="match status" value="1"/>
</dbReference>
<evidence type="ECO:0000313" key="2">
    <source>
        <dbReference type="EMBL" id="AXX96431.1"/>
    </source>
</evidence>
<reference evidence="2 4" key="2">
    <citation type="submission" date="2018-08" db="EMBL/GenBank/DDBJ databases">
        <title>Complete genome of the Arcobacter ellisii type strain LMG 26155.</title>
        <authorList>
            <person name="Miller W.G."/>
            <person name="Yee E."/>
            <person name="Bono J.L."/>
        </authorList>
    </citation>
    <scope>NUCLEOTIDE SEQUENCE [LARGE SCALE GENOMIC DNA]</scope>
    <source>
        <strain evidence="2 4">LMG 26155</strain>
    </source>
</reference>
<proteinExistence type="predicted"/>
<dbReference type="GO" id="GO:0016301">
    <property type="term" value="F:kinase activity"/>
    <property type="evidence" value="ECO:0007669"/>
    <property type="project" value="UniProtKB-KW"/>
</dbReference>
<dbReference type="Proteomes" id="UP000262582">
    <property type="component" value="Chromosome"/>
</dbReference>
<evidence type="ECO:0000259" key="1">
    <source>
        <dbReference type="Pfam" id="PF04168"/>
    </source>
</evidence>